<sequence length="454" mass="48800">MLKNNFKKSITAIIILISLSNVSYFLTTTNAADLTSQSSNVSMTTNIPTIINAINYNLDITGVSDTSIQFQKMIDSFSQGAVIQLPKGIYKFSSTVKLKDNIKLLSSNDVIIKGTGKNTLFSAGNFNSFEGIEFQNCSTALSVFQKNGVNIIGCRFTNNIDYAGINFYGASNCSLTNSYFYDIHKYGVLIDNDSSNIIIDNNNFDNPKVFGGYSIEQISGHVYCLNGTNIYVTNNILNNSGGQGVILAYNSTTGKGTTNSVVANNNCQGNGQEGVTVYGGSKKVTSANSIINNTCKNNRFNQIEIWQSDNNIVKNNTVEESIKGRGNLGAICLFATTGSTVTGNNVLSSQTNGIAIIAGTSNCTVSDNIIADTNGKNDVNTPEKGNAILLDWNGVADPQYITITNNKISSSNGIIAKSGIYSTSNKNHNNKISGNITKGYKYGDHWYALATRGK</sequence>
<dbReference type="InterPro" id="IPR039448">
    <property type="entry name" value="Beta_helix"/>
</dbReference>
<accession>A0A401US92</accession>
<dbReference type="EMBL" id="BHYK01000033">
    <property type="protein sequence ID" value="GCD12407.1"/>
    <property type="molecule type" value="Genomic_DNA"/>
</dbReference>
<feature type="domain" description="Right handed beta helix" evidence="2">
    <location>
        <begin position="108"/>
        <end position="252"/>
    </location>
</feature>
<protein>
    <recommendedName>
        <fullName evidence="2">Right handed beta helix domain-containing protein</fullName>
    </recommendedName>
</protein>
<dbReference type="SUPFAM" id="SSF51126">
    <property type="entry name" value="Pectin lyase-like"/>
    <property type="match status" value="2"/>
</dbReference>
<dbReference type="Proteomes" id="UP000287872">
    <property type="component" value="Unassembled WGS sequence"/>
</dbReference>
<proteinExistence type="predicted"/>
<comment type="caution">
    <text evidence="3">The sequence shown here is derived from an EMBL/GenBank/DDBJ whole genome shotgun (WGS) entry which is preliminary data.</text>
</comment>
<dbReference type="NCBIfam" id="TIGR03804">
    <property type="entry name" value="para_beta_helix"/>
    <property type="match status" value="1"/>
</dbReference>
<dbReference type="InterPro" id="IPR012334">
    <property type="entry name" value="Pectin_lyas_fold"/>
</dbReference>
<evidence type="ECO:0000256" key="1">
    <source>
        <dbReference type="SAM" id="SignalP"/>
    </source>
</evidence>
<dbReference type="AlphaFoldDB" id="A0A401US92"/>
<gene>
    <name evidence="3" type="ORF">Ctaglu_40300</name>
</gene>
<feature type="domain" description="Right handed beta helix" evidence="2">
    <location>
        <begin position="257"/>
        <end position="435"/>
    </location>
</feature>
<dbReference type="InterPro" id="IPR011050">
    <property type="entry name" value="Pectin_lyase_fold/virulence"/>
</dbReference>
<dbReference type="Pfam" id="PF13229">
    <property type="entry name" value="Beta_helix"/>
    <property type="match status" value="2"/>
</dbReference>
<dbReference type="RefSeq" id="WP_125005089.1">
    <property type="nucleotide sequence ID" value="NZ_BHYK01000033.1"/>
</dbReference>
<keyword evidence="4" id="KW-1185">Reference proteome</keyword>
<reference evidence="3 4" key="1">
    <citation type="submission" date="2018-11" db="EMBL/GenBank/DDBJ databases">
        <title>Genome sequencing and assembly of Clostridium tagluense strain A121.</title>
        <authorList>
            <person name="Murakami T."/>
            <person name="Segawa T."/>
            <person name="Shcherbakova V.A."/>
            <person name="Mori H."/>
            <person name="Yoshimura Y."/>
        </authorList>
    </citation>
    <scope>NUCLEOTIDE SEQUENCE [LARGE SCALE GENOMIC DNA]</scope>
    <source>
        <strain evidence="3 4">A121</strain>
    </source>
</reference>
<evidence type="ECO:0000259" key="2">
    <source>
        <dbReference type="Pfam" id="PF13229"/>
    </source>
</evidence>
<dbReference type="Gene3D" id="2.160.20.10">
    <property type="entry name" value="Single-stranded right-handed beta-helix, Pectin lyase-like"/>
    <property type="match status" value="2"/>
</dbReference>
<evidence type="ECO:0000313" key="4">
    <source>
        <dbReference type="Proteomes" id="UP000287872"/>
    </source>
</evidence>
<keyword evidence="1" id="KW-0732">Signal</keyword>
<name>A0A401US92_9CLOT</name>
<evidence type="ECO:0000313" key="3">
    <source>
        <dbReference type="EMBL" id="GCD12407.1"/>
    </source>
</evidence>
<feature type="signal peptide" evidence="1">
    <location>
        <begin position="1"/>
        <end position="31"/>
    </location>
</feature>
<dbReference type="InterPro" id="IPR022441">
    <property type="entry name" value="Para_beta_helix_rpt-2"/>
</dbReference>
<dbReference type="SMART" id="SM00710">
    <property type="entry name" value="PbH1"/>
    <property type="match status" value="10"/>
</dbReference>
<dbReference type="InterPro" id="IPR006626">
    <property type="entry name" value="PbH1"/>
</dbReference>
<organism evidence="3 4">
    <name type="scientific">Clostridium tagluense</name>
    <dbReference type="NCBI Taxonomy" id="360422"/>
    <lineage>
        <taxon>Bacteria</taxon>
        <taxon>Bacillati</taxon>
        <taxon>Bacillota</taxon>
        <taxon>Clostridia</taxon>
        <taxon>Eubacteriales</taxon>
        <taxon>Clostridiaceae</taxon>
        <taxon>Clostridium</taxon>
    </lineage>
</organism>
<dbReference type="OrthoDB" id="2512325at2"/>
<feature type="chain" id="PRO_5019361481" description="Right handed beta helix domain-containing protein" evidence="1">
    <location>
        <begin position="32"/>
        <end position="454"/>
    </location>
</feature>